<evidence type="ECO:0000256" key="1">
    <source>
        <dbReference type="ARBA" id="ARBA00006974"/>
    </source>
</evidence>
<gene>
    <name evidence="2" type="ORF">OIU85_015244</name>
</gene>
<comment type="similarity">
    <text evidence="1">Belongs to the ARG7 family.</text>
</comment>
<dbReference type="Pfam" id="PF02519">
    <property type="entry name" value="Auxin_inducible"/>
    <property type="match status" value="1"/>
</dbReference>
<protein>
    <submittedName>
        <fullName evidence="2">SAUR-LIKE AUXIN-RESPONSIVE PROTEIN FAMILY-RELATED</fullName>
    </submittedName>
</protein>
<dbReference type="Proteomes" id="UP001151529">
    <property type="component" value="Chromosome 9"/>
</dbReference>
<organism evidence="2 3">
    <name type="scientific">Salix viminalis</name>
    <name type="common">Common osier</name>
    <name type="synonym">Basket willow</name>
    <dbReference type="NCBI Taxonomy" id="40686"/>
    <lineage>
        <taxon>Eukaryota</taxon>
        <taxon>Viridiplantae</taxon>
        <taxon>Streptophyta</taxon>
        <taxon>Embryophyta</taxon>
        <taxon>Tracheophyta</taxon>
        <taxon>Spermatophyta</taxon>
        <taxon>Magnoliopsida</taxon>
        <taxon>eudicotyledons</taxon>
        <taxon>Gunneridae</taxon>
        <taxon>Pentapetalae</taxon>
        <taxon>rosids</taxon>
        <taxon>fabids</taxon>
        <taxon>Malpighiales</taxon>
        <taxon>Salicaceae</taxon>
        <taxon>Saliceae</taxon>
        <taxon>Salix</taxon>
    </lineage>
</organism>
<dbReference type="EMBL" id="JAPFFL010000019">
    <property type="protein sequence ID" value="KAJ6671482.1"/>
    <property type="molecule type" value="Genomic_DNA"/>
</dbReference>
<accession>A0A9Q0NKK6</accession>
<dbReference type="AlphaFoldDB" id="A0A9Q0NKK6"/>
<reference evidence="2" key="1">
    <citation type="submission" date="2022-11" db="EMBL/GenBank/DDBJ databases">
        <authorList>
            <person name="Hyden B.L."/>
            <person name="Feng K."/>
            <person name="Yates T."/>
            <person name="Jawdy S."/>
            <person name="Smart L.B."/>
            <person name="Muchero W."/>
        </authorList>
    </citation>
    <scope>NUCLEOTIDE SEQUENCE</scope>
    <source>
        <tissue evidence="2">Shoot tip</tissue>
    </source>
</reference>
<keyword evidence="3" id="KW-1185">Reference proteome</keyword>
<name>A0A9Q0NKK6_SALVM</name>
<reference evidence="2" key="2">
    <citation type="journal article" date="2023" name="Int. J. Mol. Sci.">
        <title>De Novo Assembly and Annotation of 11 Diverse Shrub Willow (Salix) Genomes Reveals Novel Gene Organization in Sex-Linked Regions.</title>
        <authorList>
            <person name="Hyden B."/>
            <person name="Feng K."/>
            <person name="Yates T.B."/>
            <person name="Jawdy S."/>
            <person name="Cereghino C."/>
            <person name="Smart L.B."/>
            <person name="Muchero W."/>
        </authorList>
    </citation>
    <scope>NUCLEOTIDE SEQUENCE [LARGE SCALE GENOMIC DNA]</scope>
    <source>
        <tissue evidence="2">Shoot tip</tissue>
    </source>
</reference>
<proteinExistence type="inferred from homology"/>
<comment type="caution">
    <text evidence="2">The sequence shown here is derived from an EMBL/GenBank/DDBJ whole genome shotgun (WGS) entry which is preliminary data.</text>
</comment>
<dbReference type="GO" id="GO:0009733">
    <property type="term" value="P:response to auxin"/>
    <property type="evidence" value="ECO:0007669"/>
    <property type="project" value="InterPro"/>
</dbReference>
<evidence type="ECO:0000313" key="3">
    <source>
        <dbReference type="Proteomes" id="UP001151529"/>
    </source>
</evidence>
<dbReference type="InterPro" id="IPR003676">
    <property type="entry name" value="SAUR_fam"/>
</dbReference>
<dbReference type="PANTHER" id="PTHR31929">
    <property type="entry name" value="SAUR-LIKE AUXIN-RESPONSIVE PROTEIN FAMILY-RELATED"/>
    <property type="match status" value="1"/>
</dbReference>
<evidence type="ECO:0000313" key="2">
    <source>
        <dbReference type="EMBL" id="KAJ6671482.1"/>
    </source>
</evidence>
<sequence length="133" mass="15095">MHPFLISHESLTTSLDGPSNSQGTHHSTYKFCPSSTRNQFNSNHSFPAMGILRFPSENSQTLKCSEKAHCNVRWRTPKEAICCPDFIYQSSFSFLTLLNRAEEEFGFNHPMGGLTIPCKEDSFNDLACRLHYS</sequence>